<dbReference type="InterPro" id="IPR015421">
    <property type="entry name" value="PyrdxlP-dep_Trfase_major"/>
</dbReference>
<keyword evidence="7" id="KW-1185">Reference proteome</keyword>
<feature type="domain" description="Aminotransferase class I/classII large" evidence="5">
    <location>
        <begin position="41"/>
        <end position="376"/>
    </location>
</feature>
<keyword evidence="4" id="KW-0663">Pyridoxal phosphate</keyword>
<gene>
    <name evidence="6" type="primary">aruH</name>
    <name evidence="6" type="ORF">GCM10023195_43790</name>
</gene>
<dbReference type="InterPro" id="IPR051326">
    <property type="entry name" value="Kynurenine-oxoglutarate_AT"/>
</dbReference>
<dbReference type="PANTHER" id="PTHR43807:SF20">
    <property type="entry name" value="FI04487P"/>
    <property type="match status" value="1"/>
</dbReference>
<dbReference type="Proteomes" id="UP001500212">
    <property type="component" value="Unassembled WGS sequence"/>
</dbReference>
<comment type="caution">
    <text evidence="6">The sequence shown here is derived from an EMBL/GenBank/DDBJ whole genome shotgun (WGS) entry which is preliminary data.</text>
</comment>
<protein>
    <submittedName>
        <fullName evidence="6">Arginine--pyruvate transaminase AruH</fullName>
    </submittedName>
</protein>
<evidence type="ECO:0000256" key="3">
    <source>
        <dbReference type="ARBA" id="ARBA00022679"/>
    </source>
</evidence>
<reference evidence="7" key="1">
    <citation type="journal article" date="2019" name="Int. J. Syst. Evol. Microbiol.">
        <title>The Global Catalogue of Microorganisms (GCM) 10K type strain sequencing project: providing services to taxonomists for standard genome sequencing and annotation.</title>
        <authorList>
            <consortium name="The Broad Institute Genomics Platform"/>
            <consortium name="The Broad Institute Genome Sequencing Center for Infectious Disease"/>
            <person name="Wu L."/>
            <person name="Ma J."/>
        </authorList>
    </citation>
    <scope>NUCLEOTIDE SEQUENCE [LARGE SCALE GENOMIC DNA]</scope>
    <source>
        <strain evidence="7">JCM 17938</strain>
    </source>
</reference>
<keyword evidence="3" id="KW-0808">Transferase</keyword>
<dbReference type="EMBL" id="BAABHJ010000012">
    <property type="protein sequence ID" value="GAA4610558.1"/>
    <property type="molecule type" value="Genomic_DNA"/>
</dbReference>
<dbReference type="Pfam" id="PF00155">
    <property type="entry name" value="Aminotran_1_2"/>
    <property type="match status" value="1"/>
</dbReference>
<sequence>MTVTRLRDIPGIGVDVVGDAADAVADPEFLRLENLDTDLRPPAVALGVTRAAVDDDAANSYLPFQGHRSLRAAAAAHVGRIAGRAYDPATECVSVAGGLNGVLNTLLATVEPGQEVVLCDPVYAGLVNRVRLAGGVTRFVPAEATAEGWSVDPERLAAAVGPRTAAVLMMSPAMPTGLVLDDRHWVALADACERHGAWLIYDAAMERIRFDGRPPSHPASHEGLARRTITVGSASKELRMIGWRVGWVVGPADILADVRLVGLTNVVCQVGLAQDAVAAALDALDAPDADADVAAATAEWGRRCDTVLRELAAYPVVRPQGGWSLLIDAEPLGLSPADLSQRLFDRAKVAATPMDGWGPNGNRYLRLVFANEPVERLAGLGDRFRQALG</sequence>
<dbReference type="SUPFAM" id="SSF53383">
    <property type="entry name" value="PLP-dependent transferases"/>
    <property type="match status" value="1"/>
</dbReference>
<dbReference type="InterPro" id="IPR015424">
    <property type="entry name" value="PyrdxlP-dep_Trfase"/>
</dbReference>
<dbReference type="InterPro" id="IPR015422">
    <property type="entry name" value="PyrdxlP-dep_Trfase_small"/>
</dbReference>
<dbReference type="RefSeq" id="WP_345357251.1">
    <property type="nucleotide sequence ID" value="NZ_BAABHJ010000012.1"/>
</dbReference>
<dbReference type="InterPro" id="IPR004839">
    <property type="entry name" value="Aminotransferase_I/II_large"/>
</dbReference>
<evidence type="ECO:0000256" key="2">
    <source>
        <dbReference type="ARBA" id="ARBA00022576"/>
    </source>
</evidence>
<proteinExistence type="predicted"/>
<keyword evidence="2" id="KW-0032">Aminotransferase</keyword>
<evidence type="ECO:0000259" key="5">
    <source>
        <dbReference type="Pfam" id="PF00155"/>
    </source>
</evidence>
<evidence type="ECO:0000256" key="1">
    <source>
        <dbReference type="ARBA" id="ARBA00001933"/>
    </source>
</evidence>
<dbReference type="CDD" id="cd00609">
    <property type="entry name" value="AAT_like"/>
    <property type="match status" value="1"/>
</dbReference>
<dbReference type="Gene3D" id="3.40.640.10">
    <property type="entry name" value="Type I PLP-dependent aspartate aminotransferase-like (Major domain)"/>
    <property type="match status" value="1"/>
</dbReference>
<evidence type="ECO:0000256" key="4">
    <source>
        <dbReference type="ARBA" id="ARBA00022898"/>
    </source>
</evidence>
<evidence type="ECO:0000313" key="6">
    <source>
        <dbReference type="EMBL" id="GAA4610558.1"/>
    </source>
</evidence>
<dbReference type="Gene3D" id="3.90.1150.10">
    <property type="entry name" value="Aspartate Aminotransferase, domain 1"/>
    <property type="match status" value="1"/>
</dbReference>
<evidence type="ECO:0000313" key="7">
    <source>
        <dbReference type="Proteomes" id="UP001500212"/>
    </source>
</evidence>
<dbReference type="PANTHER" id="PTHR43807">
    <property type="entry name" value="FI04487P"/>
    <property type="match status" value="1"/>
</dbReference>
<name>A0ABP8TKJ9_9ACTN</name>
<comment type="cofactor">
    <cofactor evidence="1">
        <name>pyridoxal 5'-phosphate</name>
        <dbReference type="ChEBI" id="CHEBI:597326"/>
    </cofactor>
</comment>
<accession>A0ABP8TKJ9</accession>
<organism evidence="6 7">
    <name type="scientific">Actinoallomurus liliacearum</name>
    <dbReference type="NCBI Taxonomy" id="1080073"/>
    <lineage>
        <taxon>Bacteria</taxon>
        <taxon>Bacillati</taxon>
        <taxon>Actinomycetota</taxon>
        <taxon>Actinomycetes</taxon>
        <taxon>Streptosporangiales</taxon>
        <taxon>Thermomonosporaceae</taxon>
        <taxon>Actinoallomurus</taxon>
    </lineage>
</organism>